<accession>A0ABV7YLA2</accession>
<comment type="caution">
    <text evidence="2">The sequence shown here is derived from an EMBL/GenBank/DDBJ whole genome shotgun (WGS) entry which is preliminary data.</text>
</comment>
<dbReference type="Gene3D" id="2.60.20.10">
    <property type="entry name" value="Crystallins"/>
    <property type="match status" value="1"/>
</dbReference>
<protein>
    <submittedName>
        <fullName evidence="2">Peptidase inhibitor family I36 protein</fullName>
    </submittedName>
</protein>
<name>A0ABV7YLA2_9ACTN</name>
<organism evidence="2 3">
    <name type="scientific">Tenggerimyces flavus</name>
    <dbReference type="NCBI Taxonomy" id="1708749"/>
    <lineage>
        <taxon>Bacteria</taxon>
        <taxon>Bacillati</taxon>
        <taxon>Actinomycetota</taxon>
        <taxon>Actinomycetes</taxon>
        <taxon>Propionibacteriales</taxon>
        <taxon>Nocardioidaceae</taxon>
        <taxon>Tenggerimyces</taxon>
    </lineage>
</organism>
<evidence type="ECO:0000313" key="2">
    <source>
        <dbReference type="EMBL" id="MFC3766130.1"/>
    </source>
</evidence>
<dbReference type="EMBL" id="JBHRZH010000049">
    <property type="protein sequence ID" value="MFC3766130.1"/>
    <property type="molecule type" value="Genomic_DNA"/>
</dbReference>
<dbReference type="Pfam" id="PF03995">
    <property type="entry name" value="Inhibitor_I36"/>
    <property type="match status" value="1"/>
</dbReference>
<evidence type="ECO:0000313" key="3">
    <source>
        <dbReference type="Proteomes" id="UP001595699"/>
    </source>
</evidence>
<keyword evidence="1" id="KW-0732">Signal</keyword>
<gene>
    <name evidence="2" type="ORF">ACFOUW_35235</name>
</gene>
<reference evidence="3" key="1">
    <citation type="journal article" date="2019" name="Int. J. Syst. Evol. Microbiol.">
        <title>The Global Catalogue of Microorganisms (GCM) 10K type strain sequencing project: providing services to taxonomists for standard genome sequencing and annotation.</title>
        <authorList>
            <consortium name="The Broad Institute Genomics Platform"/>
            <consortium name="The Broad Institute Genome Sequencing Center for Infectious Disease"/>
            <person name="Wu L."/>
            <person name="Ma J."/>
        </authorList>
    </citation>
    <scope>NUCLEOTIDE SEQUENCE [LARGE SCALE GENOMIC DNA]</scope>
    <source>
        <strain evidence="3">CGMCC 4.7241</strain>
    </source>
</reference>
<keyword evidence="3" id="KW-1185">Reference proteome</keyword>
<dbReference type="RefSeq" id="WP_205120446.1">
    <property type="nucleotide sequence ID" value="NZ_JAFBCM010000001.1"/>
</dbReference>
<sequence length="143" mass="15271">MHKGIATAAVLGLAALSLVVPATAAQAGPVCNSKWGPRNGFVYAWDARDCGGGAIIATAGNSTWWGGANDRASSLMNRGFLGGRDIVNFYEDVNHRGGHACLYPDELYADDLRDERFHNGYGVDNRITSHKWVGSGECMALLD</sequence>
<feature type="signal peptide" evidence="1">
    <location>
        <begin position="1"/>
        <end position="24"/>
    </location>
</feature>
<evidence type="ECO:0000256" key="1">
    <source>
        <dbReference type="SAM" id="SignalP"/>
    </source>
</evidence>
<feature type="chain" id="PRO_5045101834" evidence="1">
    <location>
        <begin position="25"/>
        <end position="143"/>
    </location>
</feature>
<dbReference type="Proteomes" id="UP001595699">
    <property type="component" value="Unassembled WGS sequence"/>
</dbReference>
<proteinExistence type="predicted"/>